<dbReference type="PANTHER" id="PTHR13604:SF0">
    <property type="entry name" value="ABASIC SITE PROCESSING PROTEIN HMCES"/>
    <property type="match status" value="1"/>
</dbReference>
<dbReference type="SUPFAM" id="SSF143081">
    <property type="entry name" value="BB1717-like"/>
    <property type="match status" value="1"/>
</dbReference>
<accession>A0A2T4CZC2</accession>
<keyword evidence="4 8" id="KW-0378">Hydrolase</keyword>
<gene>
    <name evidence="9" type="ORF">C9940_00590</name>
</gene>
<evidence type="ECO:0000256" key="7">
    <source>
        <dbReference type="ARBA" id="ARBA00023239"/>
    </source>
</evidence>
<dbReference type="GO" id="GO:0006508">
    <property type="term" value="P:proteolysis"/>
    <property type="evidence" value="ECO:0007669"/>
    <property type="project" value="UniProtKB-KW"/>
</dbReference>
<dbReference type="GO" id="GO:0106300">
    <property type="term" value="P:protein-DNA covalent cross-linking repair"/>
    <property type="evidence" value="ECO:0007669"/>
    <property type="project" value="InterPro"/>
</dbReference>
<evidence type="ECO:0000256" key="1">
    <source>
        <dbReference type="ARBA" id="ARBA00008136"/>
    </source>
</evidence>
<dbReference type="AlphaFoldDB" id="A0A2T4CZC2"/>
<keyword evidence="5" id="KW-0190">Covalent protein-DNA linkage</keyword>
<comment type="caution">
    <text evidence="9">The sequence shown here is derived from an EMBL/GenBank/DDBJ whole genome shotgun (WGS) entry which is preliminary data.</text>
</comment>
<evidence type="ECO:0000256" key="8">
    <source>
        <dbReference type="RuleBase" id="RU364100"/>
    </source>
</evidence>
<evidence type="ECO:0000256" key="6">
    <source>
        <dbReference type="ARBA" id="ARBA00023125"/>
    </source>
</evidence>
<sequence length="219" mass="25035">MCSHFDPLLDKAKLETFFGVSQLPLGLKTSLWPGYIGPFIRKHEFAEVGDDAVPSSELLVGSFGLIPHWAKDTKIVRKTYNARSETADSKPSFRDAWNKAKHCIIPAEAIFEPDWRSGKAEPTRIIRTDGKPMGIAGLWSEWKNPEDGKTLYSFTMLTINADDHDFMKNYHKPEDEKRMVVILQENDYEAWLSVSAEDSRSFLRQYPSNKMKVASLIHR</sequence>
<evidence type="ECO:0000313" key="9">
    <source>
        <dbReference type="EMBL" id="PTB86862.1"/>
    </source>
</evidence>
<dbReference type="EMBL" id="PYVN01000003">
    <property type="protein sequence ID" value="PTB86862.1"/>
    <property type="molecule type" value="Genomic_DNA"/>
</dbReference>
<evidence type="ECO:0000256" key="5">
    <source>
        <dbReference type="ARBA" id="ARBA00023124"/>
    </source>
</evidence>
<protein>
    <recommendedName>
        <fullName evidence="8">Abasic site processing protein</fullName>
        <ecNumber evidence="8">3.4.-.-</ecNumber>
    </recommendedName>
</protein>
<dbReference type="Gene3D" id="3.90.1680.10">
    <property type="entry name" value="SOS response associated peptidase-like"/>
    <property type="match status" value="1"/>
</dbReference>
<keyword evidence="2 8" id="KW-0645">Protease</keyword>
<dbReference type="EC" id="3.4.-.-" evidence="8"/>
<dbReference type="GO" id="GO:0008233">
    <property type="term" value="F:peptidase activity"/>
    <property type="evidence" value="ECO:0007669"/>
    <property type="project" value="UniProtKB-KW"/>
</dbReference>
<proteinExistence type="inferred from homology"/>
<evidence type="ECO:0000256" key="4">
    <source>
        <dbReference type="ARBA" id="ARBA00022801"/>
    </source>
</evidence>
<evidence type="ECO:0000256" key="3">
    <source>
        <dbReference type="ARBA" id="ARBA00022763"/>
    </source>
</evidence>
<comment type="similarity">
    <text evidence="1 8">Belongs to the SOS response-associated peptidase family.</text>
</comment>
<dbReference type="InterPro" id="IPR003738">
    <property type="entry name" value="SRAP"/>
</dbReference>
<evidence type="ECO:0000256" key="2">
    <source>
        <dbReference type="ARBA" id="ARBA00022670"/>
    </source>
</evidence>
<keyword evidence="6" id="KW-0238">DNA-binding</keyword>
<reference evidence="9" key="1">
    <citation type="submission" date="2018-03" db="EMBL/GenBank/DDBJ databases">
        <title>Cross-interface Injection: A General Nanoliter Liquid Handling Method Applied to Single Cells Genome Amplification Automated Nanoliter Liquid Handling Applied to Single Cell Multiple Displacement Amplification.</title>
        <authorList>
            <person name="Yun J."/>
            <person name="Xu P."/>
            <person name="Xu J."/>
            <person name="Dai X."/>
            <person name="Wang Y."/>
            <person name="Zheng X."/>
            <person name="Cao C."/>
            <person name="Yi Q."/>
            <person name="Zhu Y."/>
            <person name="Wang L."/>
            <person name="Dong Z."/>
            <person name="Huang Y."/>
            <person name="Huang L."/>
            <person name="Du W."/>
        </authorList>
    </citation>
    <scope>NUCLEOTIDE SEQUENCE [LARGE SCALE GENOMIC DNA]</scope>
    <source>
        <strain evidence="9">Z-D3-2</strain>
    </source>
</reference>
<dbReference type="GO" id="GO:0016829">
    <property type="term" value="F:lyase activity"/>
    <property type="evidence" value="ECO:0007669"/>
    <property type="project" value="UniProtKB-KW"/>
</dbReference>
<name>A0A2T4CZC2_9GAMM</name>
<dbReference type="PANTHER" id="PTHR13604">
    <property type="entry name" value="DC12-RELATED"/>
    <property type="match status" value="1"/>
</dbReference>
<dbReference type="GO" id="GO:0003697">
    <property type="term" value="F:single-stranded DNA binding"/>
    <property type="evidence" value="ECO:0007669"/>
    <property type="project" value="InterPro"/>
</dbReference>
<keyword evidence="7" id="KW-0456">Lyase</keyword>
<keyword evidence="3" id="KW-0227">DNA damage</keyword>
<dbReference type="Pfam" id="PF02586">
    <property type="entry name" value="SRAP"/>
    <property type="match status" value="1"/>
</dbReference>
<dbReference type="InterPro" id="IPR036590">
    <property type="entry name" value="SRAP-like"/>
</dbReference>
<organism evidence="9">
    <name type="scientific">Pseudidiomarina aestuarii</name>
    <dbReference type="NCBI Taxonomy" id="624146"/>
    <lineage>
        <taxon>Bacteria</taxon>
        <taxon>Pseudomonadati</taxon>
        <taxon>Pseudomonadota</taxon>
        <taxon>Gammaproteobacteria</taxon>
        <taxon>Alteromonadales</taxon>
        <taxon>Idiomarinaceae</taxon>
        <taxon>Pseudidiomarina</taxon>
    </lineage>
</organism>